<dbReference type="InterPro" id="IPR015163">
    <property type="entry name" value="Cdc6_C"/>
</dbReference>
<evidence type="ECO:0000313" key="15">
    <source>
        <dbReference type="Proteomes" id="UP000663879"/>
    </source>
</evidence>
<dbReference type="SMART" id="SM00382">
    <property type="entry name" value="AAA"/>
    <property type="match status" value="1"/>
</dbReference>
<dbReference type="InterPro" id="IPR050311">
    <property type="entry name" value="ORC1/CDC6"/>
</dbReference>
<keyword evidence="4 11" id="KW-0235">DNA replication</keyword>
<reference evidence="14" key="1">
    <citation type="submission" date="2021-02" db="EMBL/GenBank/DDBJ databases">
        <authorList>
            <person name="Nowell W R."/>
        </authorList>
    </citation>
    <scope>NUCLEOTIDE SEQUENCE</scope>
    <source>
        <strain evidence="14">Ploen Becks lab</strain>
    </source>
</reference>
<feature type="region of interest" description="Disordered" evidence="12">
    <location>
        <begin position="15"/>
        <end position="90"/>
    </location>
</feature>
<comment type="subcellular location">
    <subcellularLocation>
        <location evidence="1 11">Nucleus</location>
    </subcellularLocation>
</comment>
<comment type="subunit">
    <text evidence="11">ORC is composed of six subunits.</text>
</comment>
<evidence type="ECO:0000256" key="4">
    <source>
        <dbReference type="ARBA" id="ARBA00022705"/>
    </source>
</evidence>
<dbReference type="FunFam" id="3.40.50.300:FF:000199">
    <property type="entry name" value="Origin recognition complex subunit 1"/>
    <property type="match status" value="1"/>
</dbReference>
<dbReference type="PANTHER" id="PTHR10763:SF23">
    <property type="entry name" value="ORIGIN RECOGNITION COMPLEX SUBUNIT 1"/>
    <property type="match status" value="1"/>
</dbReference>
<keyword evidence="15" id="KW-1185">Reference proteome</keyword>
<dbReference type="FunFam" id="1.10.8.60:FF:000062">
    <property type="entry name" value="Origin recognition complex subunit 1"/>
    <property type="match status" value="1"/>
</dbReference>
<evidence type="ECO:0000256" key="10">
    <source>
        <dbReference type="ARBA" id="ARBA00023242"/>
    </source>
</evidence>
<evidence type="ECO:0000256" key="3">
    <source>
        <dbReference type="ARBA" id="ARBA00019081"/>
    </source>
</evidence>
<dbReference type="Pfam" id="PF09079">
    <property type="entry name" value="WHD_Cdc6"/>
    <property type="match status" value="1"/>
</dbReference>
<evidence type="ECO:0000256" key="8">
    <source>
        <dbReference type="ARBA" id="ARBA00022842"/>
    </source>
</evidence>
<keyword evidence="7 11" id="KW-0067">ATP-binding</keyword>
<dbReference type="Pfam" id="PF17872">
    <property type="entry name" value="AAA_lid_10"/>
    <property type="match status" value="1"/>
</dbReference>
<dbReference type="CDD" id="cd00009">
    <property type="entry name" value="AAA"/>
    <property type="match status" value="1"/>
</dbReference>
<accession>A0A814AXM1</accession>
<dbReference type="SUPFAM" id="SSF52540">
    <property type="entry name" value="P-loop containing nucleoside triphosphate hydrolases"/>
    <property type="match status" value="1"/>
</dbReference>
<evidence type="ECO:0000256" key="12">
    <source>
        <dbReference type="SAM" id="MobiDB-lite"/>
    </source>
</evidence>
<keyword evidence="8" id="KW-0460">Magnesium</keyword>
<evidence type="ECO:0000313" key="14">
    <source>
        <dbReference type="EMBL" id="CAF0920486.1"/>
    </source>
</evidence>
<evidence type="ECO:0000256" key="7">
    <source>
        <dbReference type="ARBA" id="ARBA00022840"/>
    </source>
</evidence>
<keyword evidence="6 11" id="KW-0547">Nucleotide-binding</keyword>
<dbReference type="GO" id="GO:0016887">
    <property type="term" value="F:ATP hydrolysis activity"/>
    <property type="evidence" value="ECO:0007669"/>
    <property type="project" value="InterPro"/>
</dbReference>
<dbReference type="GO" id="GO:0006270">
    <property type="term" value="P:DNA replication initiation"/>
    <property type="evidence" value="ECO:0007669"/>
    <property type="project" value="TreeGrafter"/>
</dbReference>
<dbReference type="Pfam" id="PF00004">
    <property type="entry name" value="AAA"/>
    <property type="match status" value="1"/>
</dbReference>
<dbReference type="PANTHER" id="PTHR10763">
    <property type="entry name" value="CELL DIVISION CONTROL PROTEIN 6-RELATED"/>
    <property type="match status" value="1"/>
</dbReference>
<evidence type="ECO:0000256" key="11">
    <source>
        <dbReference type="RuleBase" id="RU365058"/>
    </source>
</evidence>
<evidence type="ECO:0000256" key="5">
    <source>
        <dbReference type="ARBA" id="ARBA00022723"/>
    </source>
</evidence>
<dbReference type="Proteomes" id="UP000663879">
    <property type="component" value="Unassembled WGS sequence"/>
</dbReference>
<dbReference type="GO" id="GO:0003688">
    <property type="term" value="F:DNA replication origin binding"/>
    <property type="evidence" value="ECO:0007669"/>
    <property type="project" value="TreeGrafter"/>
</dbReference>
<dbReference type="GO" id="GO:0005524">
    <property type="term" value="F:ATP binding"/>
    <property type="evidence" value="ECO:0007669"/>
    <property type="project" value="UniProtKB-KW"/>
</dbReference>
<feature type="compositionally biased region" description="Polar residues" evidence="12">
    <location>
        <begin position="31"/>
        <end position="43"/>
    </location>
</feature>
<feature type="domain" description="AAA+ ATPase" evidence="13">
    <location>
        <begin position="140"/>
        <end position="289"/>
    </location>
</feature>
<proteinExistence type="inferred from homology"/>
<dbReference type="OrthoDB" id="1926878at2759"/>
<comment type="function">
    <text evidence="11">Component of the origin recognition complex (ORC) that binds origins of replication. DNA-binding is ATP-dependent, however specific DNA sequences that define origins of replication have not been identified so far. ORC is required to assemble the pre-replication complex necessary to initiate DNA replication.</text>
</comment>
<dbReference type="GO" id="GO:0046872">
    <property type="term" value="F:metal ion binding"/>
    <property type="evidence" value="ECO:0007669"/>
    <property type="project" value="UniProtKB-KW"/>
</dbReference>
<dbReference type="AlphaFoldDB" id="A0A814AXM1"/>
<comment type="similarity">
    <text evidence="2 11">Belongs to the ORC1 family.</text>
</comment>
<feature type="compositionally biased region" description="Polar residues" evidence="12">
    <location>
        <begin position="74"/>
        <end position="84"/>
    </location>
</feature>
<dbReference type="EMBL" id="CAJNOC010002229">
    <property type="protein sequence ID" value="CAF0920486.1"/>
    <property type="molecule type" value="Genomic_DNA"/>
</dbReference>
<evidence type="ECO:0000256" key="6">
    <source>
        <dbReference type="ARBA" id="ARBA00022741"/>
    </source>
</evidence>
<organism evidence="14 15">
    <name type="scientific">Brachionus calyciflorus</name>
    <dbReference type="NCBI Taxonomy" id="104777"/>
    <lineage>
        <taxon>Eukaryota</taxon>
        <taxon>Metazoa</taxon>
        <taxon>Spiralia</taxon>
        <taxon>Gnathifera</taxon>
        <taxon>Rotifera</taxon>
        <taxon>Eurotatoria</taxon>
        <taxon>Monogononta</taxon>
        <taxon>Pseudotrocha</taxon>
        <taxon>Ploima</taxon>
        <taxon>Brachionidae</taxon>
        <taxon>Brachionus</taxon>
    </lineage>
</organism>
<dbReference type="InterPro" id="IPR003959">
    <property type="entry name" value="ATPase_AAA_core"/>
</dbReference>
<name>A0A814AXM1_9BILA</name>
<dbReference type="GO" id="GO:0005664">
    <property type="term" value="C:nuclear origin of replication recognition complex"/>
    <property type="evidence" value="ECO:0007669"/>
    <property type="project" value="TreeGrafter"/>
</dbReference>
<dbReference type="InterPro" id="IPR003593">
    <property type="entry name" value="AAA+_ATPase"/>
</dbReference>
<sequence length="475" mass="53820">MRSKKAEMDVEYNVEDEIVSSDDDTMSVDSEFSTASTVKTPRTVSRLKKETTLSRTPSVSSAKKPKASLSRRSTFSAVKSTPSMQKRAASKIDQTSDALSLYEKARIKLHVANTPDCLPCRDKQFSDIYNFIETNLRNQTGGCMYVCGVPGTGKTLTTRQVILCLKEGVNDKILSPFKSIEVNAFQVTEPHQIYKLIYKELTGENVSAEHAVTLLEKKFEHKSNESIVLLVDELDMLCTKKQDVLYNLFDWPYKKNSRWIVIAIANAMNLPEQVMSKISSRLGLSRLIFQPYTHVELEEIVRLRLEELNVFDMDAILYAARKVAAVSGDARRALEICRRATELAERDTSKKEGKSLNLVNIGHVDQAVKQMFSSAKITLLTHASKMEKLFMKAIILLYQKSGMEETSLNRIIETHNFLCRAENMQPLNRTQLLNVCCSLASTKLILLEPCKNIYLQRVRCNMSVDDIEYVLNDNK</sequence>
<evidence type="ECO:0000256" key="1">
    <source>
        <dbReference type="ARBA" id="ARBA00004123"/>
    </source>
</evidence>
<dbReference type="GO" id="GO:0033314">
    <property type="term" value="P:mitotic DNA replication checkpoint signaling"/>
    <property type="evidence" value="ECO:0007669"/>
    <property type="project" value="TreeGrafter"/>
</dbReference>
<comment type="caution">
    <text evidence="14">The sequence shown here is derived from an EMBL/GenBank/DDBJ whole genome shotgun (WGS) entry which is preliminary data.</text>
</comment>
<gene>
    <name evidence="14" type="ORF">OXX778_LOCUS12361</name>
</gene>
<keyword evidence="9 11" id="KW-0238">DNA-binding</keyword>
<keyword evidence="10 11" id="KW-0539">Nucleus</keyword>
<dbReference type="InterPro" id="IPR027417">
    <property type="entry name" value="P-loop_NTPase"/>
</dbReference>
<keyword evidence="5" id="KW-0479">Metal-binding</keyword>
<dbReference type="Gene3D" id="3.40.50.300">
    <property type="entry name" value="P-loop containing nucleotide triphosphate hydrolases"/>
    <property type="match status" value="1"/>
</dbReference>
<dbReference type="InterPro" id="IPR041083">
    <property type="entry name" value="AAA_lid_10"/>
</dbReference>
<evidence type="ECO:0000259" key="13">
    <source>
        <dbReference type="SMART" id="SM00382"/>
    </source>
</evidence>
<feature type="compositionally biased region" description="Low complexity" evidence="12">
    <location>
        <begin position="57"/>
        <end position="73"/>
    </location>
</feature>
<evidence type="ECO:0000256" key="9">
    <source>
        <dbReference type="ARBA" id="ARBA00023125"/>
    </source>
</evidence>
<dbReference type="Gene3D" id="1.10.8.60">
    <property type="match status" value="1"/>
</dbReference>
<evidence type="ECO:0000256" key="2">
    <source>
        <dbReference type="ARBA" id="ARBA00008398"/>
    </source>
</evidence>
<protein>
    <recommendedName>
        <fullName evidence="3 11">Origin recognition complex subunit 1</fullName>
    </recommendedName>
</protein>
<feature type="compositionally biased region" description="Acidic residues" evidence="12">
    <location>
        <begin position="15"/>
        <end position="26"/>
    </location>
</feature>